<dbReference type="InterPro" id="IPR026024">
    <property type="entry name" value="Chemotaxis_MeTrfase_CheR"/>
</dbReference>
<dbReference type="InterPro" id="IPR050903">
    <property type="entry name" value="Bact_Chemotaxis_MeTrfase"/>
</dbReference>
<dbReference type="GO" id="GO:0032259">
    <property type="term" value="P:methylation"/>
    <property type="evidence" value="ECO:0007669"/>
    <property type="project" value="UniProtKB-KW"/>
</dbReference>
<dbReference type="SUPFAM" id="SSF53335">
    <property type="entry name" value="S-adenosyl-L-methionine-dependent methyltransferases"/>
    <property type="match status" value="1"/>
</dbReference>
<gene>
    <name evidence="8" type="ORF">ABOZ73_12655</name>
</gene>
<evidence type="ECO:0000259" key="7">
    <source>
        <dbReference type="PROSITE" id="PS50123"/>
    </source>
</evidence>
<evidence type="ECO:0000256" key="2">
    <source>
        <dbReference type="ARBA" id="ARBA00022603"/>
    </source>
</evidence>
<feature type="binding site" evidence="6">
    <location>
        <position position="158"/>
    </location>
    <ligand>
        <name>S-adenosyl-L-methionine</name>
        <dbReference type="ChEBI" id="CHEBI:59789"/>
    </ligand>
</feature>
<dbReference type="PRINTS" id="PR00996">
    <property type="entry name" value="CHERMTFRASE"/>
</dbReference>
<feature type="binding site" evidence="6">
    <location>
        <position position="94"/>
    </location>
    <ligand>
        <name>S-adenosyl-L-methionine</name>
        <dbReference type="ChEBI" id="CHEBI:59789"/>
    </ligand>
</feature>
<evidence type="ECO:0000256" key="3">
    <source>
        <dbReference type="ARBA" id="ARBA00022679"/>
    </source>
</evidence>
<dbReference type="PIRSF" id="PIRSF000410">
    <property type="entry name" value="CheR"/>
    <property type="match status" value="1"/>
</dbReference>
<feature type="binding site" evidence="6">
    <location>
        <position position="90"/>
    </location>
    <ligand>
        <name>S-adenosyl-L-methionine</name>
        <dbReference type="ChEBI" id="CHEBI:59789"/>
    </ligand>
</feature>
<evidence type="ECO:0000256" key="6">
    <source>
        <dbReference type="PIRSR" id="PIRSR000410-1"/>
    </source>
</evidence>
<feature type="binding site" evidence="6">
    <location>
        <begin position="232"/>
        <end position="233"/>
    </location>
    <ligand>
        <name>S-adenosyl-L-methionine</name>
        <dbReference type="ChEBI" id="CHEBI:59789"/>
    </ligand>
</feature>
<dbReference type="InterPro" id="IPR022642">
    <property type="entry name" value="CheR_C"/>
</dbReference>
<dbReference type="AlphaFoldDB" id="A0AB39KPR9"/>
<feature type="binding site" evidence="6">
    <location>
        <begin position="215"/>
        <end position="216"/>
    </location>
    <ligand>
        <name>S-adenosyl-L-methionine</name>
        <dbReference type="ChEBI" id="CHEBI:59789"/>
    </ligand>
</feature>
<dbReference type="Pfam" id="PF03705">
    <property type="entry name" value="CheR_N"/>
    <property type="match status" value="1"/>
</dbReference>
<keyword evidence="4 5" id="KW-0949">S-adenosyl-L-methionine</keyword>
<dbReference type="Gene3D" id="1.10.155.10">
    <property type="entry name" value="Chemotaxis receptor methyltransferase CheR, N-terminal domain"/>
    <property type="match status" value="1"/>
</dbReference>
<proteinExistence type="predicted"/>
<dbReference type="SMART" id="SM00138">
    <property type="entry name" value="MeTrc"/>
    <property type="match status" value="1"/>
</dbReference>
<dbReference type="PROSITE" id="PS50123">
    <property type="entry name" value="CHER"/>
    <property type="match status" value="1"/>
</dbReference>
<feature type="binding site" evidence="6">
    <location>
        <position position="88"/>
    </location>
    <ligand>
        <name>S-adenosyl-L-methionine</name>
        <dbReference type="ChEBI" id="CHEBI:59789"/>
    </ligand>
</feature>
<dbReference type="GO" id="GO:0008983">
    <property type="term" value="F:protein-glutamate O-methyltransferase activity"/>
    <property type="evidence" value="ECO:0007669"/>
    <property type="project" value="UniProtKB-EC"/>
</dbReference>
<dbReference type="EC" id="2.1.1.80" evidence="5"/>
<sequence>MTMAPAVRSKAALVEGEFHFTADDFRQIAQIMYDQAGISLADSKATLVYSRLAKRLRILGMDSFKAYCALVLQDREEAQNMLRALTTNVTRFFREPHHFDDLRDHVLVPMADEVRRGGRLRLWSAACSSGQEPYSMALTVLSVFPNAADLDIKILATDINSNVVATGKAAVYDESQIEPVPGPVRNQFFERDPSAKGMWRVGAAARGMVSFKELNLIGDWPMKGPFHAVFCRNVVIYFDEPTQERIWTRFAPLIADGGRLYIGHSERVPATNTSFESNGLTSYRKVGGR</sequence>
<keyword evidence="2 5" id="KW-0489">Methyltransferase</keyword>
<dbReference type="Gene3D" id="3.40.50.150">
    <property type="entry name" value="Vaccinia Virus protein VP39"/>
    <property type="match status" value="1"/>
</dbReference>
<evidence type="ECO:0000256" key="5">
    <source>
        <dbReference type="PIRNR" id="PIRNR000410"/>
    </source>
</evidence>
<evidence type="ECO:0000256" key="4">
    <source>
        <dbReference type="ARBA" id="ARBA00022691"/>
    </source>
</evidence>
<protein>
    <recommendedName>
        <fullName evidence="5">Chemotaxis protein methyltransferase</fullName>
        <ecNumber evidence="5">2.1.1.80</ecNumber>
    </recommendedName>
</protein>
<dbReference type="RefSeq" id="WP_369058495.1">
    <property type="nucleotide sequence ID" value="NZ_CP158375.1"/>
</dbReference>
<dbReference type="InterPro" id="IPR000780">
    <property type="entry name" value="CheR_MeTrfase"/>
</dbReference>
<comment type="catalytic activity">
    <reaction evidence="1 5">
        <text>L-glutamyl-[protein] + S-adenosyl-L-methionine = [protein]-L-glutamate 5-O-methyl ester + S-adenosyl-L-homocysteine</text>
        <dbReference type="Rhea" id="RHEA:24452"/>
        <dbReference type="Rhea" id="RHEA-COMP:10208"/>
        <dbReference type="Rhea" id="RHEA-COMP:10311"/>
        <dbReference type="ChEBI" id="CHEBI:29973"/>
        <dbReference type="ChEBI" id="CHEBI:57856"/>
        <dbReference type="ChEBI" id="CHEBI:59789"/>
        <dbReference type="ChEBI" id="CHEBI:82795"/>
        <dbReference type="EC" id="2.1.1.80"/>
    </reaction>
</comment>
<dbReference type="PANTHER" id="PTHR24422">
    <property type="entry name" value="CHEMOTAXIS PROTEIN METHYLTRANSFERASE"/>
    <property type="match status" value="1"/>
</dbReference>
<name>A0AB39KPR9_9CAUL</name>
<evidence type="ECO:0000256" key="1">
    <source>
        <dbReference type="ARBA" id="ARBA00001541"/>
    </source>
</evidence>
<comment type="function">
    <text evidence="5">Methylation of the membrane-bound methyl-accepting chemotaxis proteins (MCP) to form gamma-glutamyl methyl ester residues in MCP.</text>
</comment>
<feature type="binding site" evidence="6">
    <location>
        <position position="132"/>
    </location>
    <ligand>
        <name>S-adenosyl-L-methionine</name>
        <dbReference type="ChEBI" id="CHEBI:59789"/>
    </ligand>
</feature>
<dbReference type="InterPro" id="IPR029063">
    <property type="entry name" value="SAM-dependent_MTases_sf"/>
</dbReference>
<dbReference type="Pfam" id="PF01739">
    <property type="entry name" value="CheR"/>
    <property type="match status" value="1"/>
</dbReference>
<dbReference type="SUPFAM" id="SSF47757">
    <property type="entry name" value="Chemotaxis receptor methyltransferase CheR, N-terminal domain"/>
    <property type="match status" value="1"/>
</dbReference>
<dbReference type="EMBL" id="CP158375">
    <property type="protein sequence ID" value="XDO95649.1"/>
    <property type="molecule type" value="Genomic_DNA"/>
</dbReference>
<keyword evidence="3 5" id="KW-0808">Transferase</keyword>
<feature type="domain" description="CheR-type methyltransferase" evidence="7">
    <location>
        <begin position="13"/>
        <end position="288"/>
    </location>
</feature>
<organism evidence="8">
    <name type="scientific">Caulobacter sp. 73W</name>
    <dbReference type="NCBI Taxonomy" id="3161137"/>
    <lineage>
        <taxon>Bacteria</taxon>
        <taxon>Pseudomonadati</taxon>
        <taxon>Pseudomonadota</taxon>
        <taxon>Alphaproteobacteria</taxon>
        <taxon>Caulobacterales</taxon>
        <taxon>Caulobacteraceae</taxon>
        <taxon>Caulobacter</taxon>
    </lineage>
</organism>
<dbReference type="InterPro" id="IPR022641">
    <property type="entry name" value="CheR_N"/>
</dbReference>
<evidence type="ECO:0000313" key="8">
    <source>
        <dbReference type="EMBL" id="XDO95649.1"/>
    </source>
</evidence>
<accession>A0AB39KPR9</accession>
<reference evidence="8" key="1">
    <citation type="submission" date="2024-06" db="EMBL/GenBank/DDBJ databases">
        <title>Caulobacter inopinatus, sp. nov.</title>
        <authorList>
            <person name="Donachie S.P."/>
        </authorList>
    </citation>
    <scope>NUCLEOTIDE SEQUENCE</scope>
    <source>
        <strain evidence="8">73W</strain>
    </source>
</reference>
<dbReference type="PANTHER" id="PTHR24422:SF19">
    <property type="entry name" value="CHEMOTAXIS PROTEIN METHYLTRANSFERASE"/>
    <property type="match status" value="1"/>
</dbReference>
<dbReference type="InterPro" id="IPR036804">
    <property type="entry name" value="CheR_N_sf"/>
</dbReference>